<accession>A0A0A9E8T4</accession>
<dbReference type="EMBL" id="GBRH01205483">
    <property type="protein sequence ID" value="JAD92412.1"/>
    <property type="molecule type" value="Transcribed_RNA"/>
</dbReference>
<dbReference type="AlphaFoldDB" id="A0A0A9E8T4"/>
<evidence type="ECO:0000313" key="1">
    <source>
        <dbReference type="EMBL" id="JAD92412.1"/>
    </source>
</evidence>
<protein>
    <submittedName>
        <fullName evidence="1">Uncharacterized protein</fullName>
    </submittedName>
</protein>
<organism evidence="1">
    <name type="scientific">Arundo donax</name>
    <name type="common">Giant reed</name>
    <name type="synonym">Donax arundinaceus</name>
    <dbReference type="NCBI Taxonomy" id="35708"/>
    <lineage>
        <taxon>Eukaryota</taxon>
        <taxon>Viridiplantae</taxon>
        <taxon>Streptophyta</taxon>
        <taxon>Embryophyta</taxon>
        <taxon>Tracheophyta</taxon>
        <taxon>Spermatophyta</taxon>
        <taxon>Magnoliopsida</taxon>
        <taxon>Liliopsida</taxon>
        <taxon>Poales</taxon>
        <taxon>Poaceae</taxon>
        <taxon>PACMAD clade</taxon>
        <taxon>Arundinoideae</taxon>
        <taxon>Arundineae</taxon>
        <taxon>Arundo</taxon>
    </lineage>
</organism>
<proteinExistence type="predicted"/>
<sequence length="40" mass="4747">MNFFLCYFKLFPFCSSETHKRSKRLCLLAHFCKVLLAICS</sequence>
<name>A0A0A9E8T4_ARUDO</name>
<reference evidence="1" key="1">
    <citation type="submission" date="2014-09" db="EMBL/GenBank/DDBJ databases">
        <authorList>
            <person name="Magalhaes I.L.F."/>
            <person name="Oliveira U."/>
            <person name="Santos F.R."/>
            <person name="Vidigal T.H.D.A."/>
            <person name="Brescovit A.D."/>
            <person name="Santos A.J."/>
        </authorList>
    </citation>
    <scope>NUCLEOTIDE SEQUENCE</scope>
    <source>
        <tissue evidence="1">Shoot tissue taken approximately 20 cm above the soil surface</tissue>
    </source>
</reference>
<reference evidence="1" key="2">
    <citation type="journal article" date="2015" name="Data Brief">
        <title>Shoot transcriptome of the giant reed, Arundo donax.</title>
        <authorList>
            <person name="Barrero R.A."/>
            <person name="Guerrero F.D."/>
            <person name="Moolhuijzen P."/>
            <person name="Goolsby J.A."/>
            <person name="Tidwell J."/>
            <person name="Bellgard S.E."/>
            <person name="Bellgard M.I."/>
        </authorList>
    </citation>
    <scope>NUCLEOTIDE SEQUENCE</scope>
    <source>
        <tissue evidence="1">Shoot tissue taken approximately 20 cm above the soil surface</tissue>
    </source>
</reference>